<gene>
    <name evidence="2" type="ORF">TeGR_g8470</name>
</gene>
<comment type="caution">
    <text evidence="2">The sequence shown here is derived from an EMBL/GenBank/DDBJ whole genome shotgun (WGS) entry which is preliminary data.</text>
</comment>
<feature type="non-terminal residue" evidence="2">
    <location>
        <position position="1"/>
    </location>
</feature>
<dbReference type="EMBL" id="BRYB01002481">
    <property type="protein sequence ID" value="GMI20311.1"/>
    <property type="molecule type" value="Genomic_DNA"/>
</dbReference>
<dbReference type="PANTHER" id="PTHR43832:SF1">
    <property type="entry name" value="S-ADENOSYL-L-METHIONINE-DEPENDENT METHYLTRANSFERASES SUPERFAMILY PROTEIN"/>
    <property type="match status" value="1"/>
</dbReference>
<sequence length="67" mass="7834">RTSNGWLSQLDAAWASGKLEPILAEAYGEGATFEWYIKWRLFYLACAELWGYRKGNEWIVAHYLFSK</sequence>
<comment type="similarity">
    <text evidence="1">Belongs to the CFA/CMAS family.</text>
</comment>
<protein>
    <recommendedName>
        <fullName evidence="4">SAM-dependent methyltransferase</fullName>
    </recommendedName>
</protein>
<organism evidence="2 3">
    <name type="scientific">Tetraparma gracilis</name>
    <dbReference type="NCBI Taxonomy" id="2962635"/>
    <lineage>
        <taxon>Eukaryota</taxon>
        <taxon>Sar</taxon>
        <taxon>Stramenopiles</taxon>
        <taxon>Ochrophyta</taxon>
        <taxon>Bolidophyceae</taxon>
        <taxon>Parmales</taxon>
        <taxon>Triparmaceae</taxon>
        <taxon>Tetraparma</taxon>
    </lineage>
</organism>
<reference evidence="2 3" key="1">
    <citation type="journal article" date="2023" name="Commun. Biol.">
        <title>Genome analysis of Parmales, the sister group of diatoms, reveals the evolutionary specialization of diatoms from phago-mixotrophs to photoautotrophs.</title>
        <authorList>
            <person name="Ban H."/>
            <person name="Sato S."/>
            <person name="Yoshikawa S."/>
            <person name="Yamada K."/>
            <person name="Nakamura Y."/>
            <person name="Ichinomiya M."/>
            <person name="Sato N."/>
            <person name="Blanc-Mathieu R."/>
            <person name="Endo H."/>
            <person name="Kuwata A."/>
            <person name="Ogata H."/>
        </authorList>
    </citation>
    <scope>NUCLEOTIDE SEQUENCE [LARGE SCALE GENOMIC DNA]</scope>
</reference>
<evidence type="ECO:0000313" key="2">
    <source>
        <dbReference type="EMBL" id="GMI20311.1"/>
    </source>
</evidence>
<keyword evidence="3" id="KW-1185">Reference proteome</keyword>
<name>A0ABQ6M646_9STRA</name>
<evidence type="ECO:0000313" key="3">
    <source>
        <dbReference type="Proteomes" id="UP001165060"/>
    </source>
</evidence>
<evidence type="ECO:0008006" key="4">
    <source>
        <dbReference type="Google" id="ProtNLM"/>
    </source>
</evidence>
<accession>A0ABQ6M646</accession>
<dbReference type="PANTHER" id="PTHR43832">
    <property type="match status" value="1"/>
</dbReference>
<evidence type="ECO:0000256" key="1">
    <source>
        <dbReference type="ARBA" id="ARBA00010815"/>
    </source>
</evidence>
<proteinExistence type="inferred from homology"/>
<dbReference type="Proteomes" id="UP001165060">
    <property type="component" value="Unassembled WGS sequence"/>
</dbReference>